<comment type="caution">
    <text evidence="2">The sequence shown here is derived from an EMBL/GenBank/DDBJ whole genome shotgun (WGS) entry which is preliminary data.</text>
</comment>
<organism evidence="2 3">
    <name type="scientific">Brassica cretica</name>
    <name type="common">Mustard</name>
    <dbReference type="NCBI Taxonomy" id="69181"/>
    <lineage>
        <taxon>Eukaryota</taxon>
        <taxon>Viridiplantae</taxon>
        <taxon>Streptophyta</taxon>
        <taxon>Embryophyta</taxon>
        <taxon>Tracheophyta</taxon>
        <taxon>Spermatophyta</taxon>
        <taxon>Magnoliopsida</taxon>
        <taxon>eudicotyledons</taxon>
        <taxon>Gunneridae</taxon>
        <taxon>Pentapetalae</taxon>
        <taxon>rosids</taxon>
        <taxon>malvids</taxon>
        <taxon>Brassicales</taxon>
        <taxon>Brassicaceae</taxon>
        <taxon>Brassiceae</taxon>
        <taxon>Brassica</taxon>
    </lineage>
</organism>
<accession>A0A8S9RL99</accession>
<evidence type="ECO:0000313" key="2">
    <source>
        <dbReference type="EMBL" id="KAF3573486.1"/>
    </source>
</evidence>
<dbReference type="AlphaFoldDB" id="A0A8S9RL99"/>
<feature type="region of interest" description="Disordered" evidence="1">
    <location>
        <begin position="1"/>
        <end position="20"/>
    </location>
</feature>
<name>A0A8S9RL99_BRACR</name>
<feature type="region of interest" description="Disordered" evidence="1">
    <location>
        <begin position="72"/>
        <end position="91"/>
    </location>
</feature>
<sequence length="206" mass="23303">MSGISHTAAKKSSRNAKNGLEDPVSVELPLLRKNGTLSLEPKEILSMRYVQTDEEPVTKFLKAITTLRRSRHTTKKLREEGQAANGCQTRRADASMIEPEANLEEEELSDWMQPHGCNSMNGPIDPTLWMEPVDAALWMQNLWIQKSSDYEDNLKHDELNNLHLKQTYIDSANQTGSFASILTTNDSCFFALRARLSAFEFCVRSI</sequence>
<gene>
    <name evidence="2" type="ORF">F2Q69_00058819</name>
</gene>
<evidence type="ECO:0000313" key="3">
    <source>
        <dbReference type="Proteomes" id="UP000712600"/>
    </source>
</evidence>
<proteinExistence type="predicted"/>
<dbReference type="Proteomes" id="UP000712600">
    <property type="component" value="Unassembled WGS sequence"/>
</dbReference>
<protein>
    <submittedName>
        <fullName evidence="2">Uncharacterized protein</fullName>
    </submittedName>
</protein>
<reference evidence="2" key="1">
    <citation type="submission" date="2019-12" db="EMBL/GenBank/DDBJ databases">
        <title>Genome sequencing and annotation of Brassica cretica.</title>
        <authorList>
            <person name="Studholme D.J."/>
            <person name="Sarris P."/>
        </authorList>
    </citation>
    <scope>NUCLEOTIDE SEQUENCE</scope>
    <source>
        <strain evidence="2">PFS-109/04</strain>
        <tissue evidence="2">Leaf</tissue>
    </source>
</reference>
<dbReference type="EMBL" id="QGKX02000095">
    <property type="protein sequence ID" value="KAF3573486.1"/>
    <property type="molecule type" value="Genomic_DNA"/>
</dbReference>
<evidence type="ECO:0000256" key="1">
    <source>
        <dbReference type="SAM" id="MobiDB-lite"/>
    </source>
</evidence>